<proteinExistence type="predicted"/>
<protein>
    <submittedName>
        <fullName evidence="1">Uncharacterized protein</fullName>
    </submittedName>
</protein>
<organism evidence="1 2">
    <name type="scientific">Hypsizygus marmoreus</name>
    <name type="common">White beech mushroom</name>
    <name type="synonym">Agaricus marmoreus</name>
    <dbReference type="NCBI Taxonomy" id="39966"/>
    <lineage>
        <taxon>Eukaryota</taxon>
        <taxon>Fungi</taxon>
        <taxon>Dikarya</taxon>
        <taxon>Basidiomycota</taxon>
        <taxon>Agaricomycotina</taxon>
        <taxon>Agaricomycetes</taxon>
        <taxon>Agaricomycetidae</taxon>
        <taxon>Agaricales</taxon>
        <taxon>Tricholomatineae</taxon>
        <taxon>Lyophyllaceae</taxon>
        <taxon>Hypsizygus</taxon>
    </lineage>
</organism>
<dbReference type="EMBL" id="LUEZ02000209">
    <property type="protein sequence ID" value="RDB15127.1"/>
    <property type="molecule type" value="Genomic_DNA"/>
</dbReference>
<dbReference type="Proteomes" id="UP000076154">
    <property type="component" value="Unassembled WGS sequence"/>
</dbReference>
<keyword evidence="2" id="KW-1185">Reference proteome</keyword>
<dbReference type="AlphaFoldDB" id="A0A369J3B3"/>
<accession>A0A369J3B3</accession>
<comment type="caution">
    <text evidence="1">The sequence shown here is derived from an EMBL/GenBank/DDBJ whole genome shotgun (WGS) entry which is preliminary data.</text>
</comment>
<evidence type="ECO:0000313" key="1">
    <source>
        <dbReference type="EMBL" id="RDB15127.1"/>
    </source>
</evidence>
<gene>
    <name evidence="1" type="ORF">Hypma_005194</name>
</gene>
<reference evidence="1" key="1">
    <citation type="submission" date="2018-04" db="EMBL/GenBank/DDBJ databases">
        <title>Whole genome sequencing of Hypsizygus marmoreus.</title>
        <authorList>
            <person name="Choi I.-G."/>
            <person name="Min B."/>
            <person name="Kim J.-G."/>
            <person name="Kim S."/>
            <person name="Oh Y.-L."/>
            <person name="Kong W.-S."/>
            <person name="Park H."/>
            <person name="Jeong J."/>
            <person name="Song E.-S."/>
        </authorList>
    </citation>
    <scope>NUCLEOTIDE SEQUENCE [LARGE SCALE GENOMIC DNA]</scope>
    <source>
        <strain evidence="1">51987-8</strain>
    </source>
</reference>
<evidence type="ECO:0000313" key="2">
    <source>
        <dbReference type="Proteomes" id="UP000076154"/>
    </source>
</evidence>
<dbReference type="InParanoid" id="A0A369J3B3"/>
<name>A0A369J3B3_HYPMA</name>
<sequence length="191" mass="21163">MQLGGDGTEPVVFPISEPASRSSQKSLSLNTQSFVRLMPFMFDLWMHIHAFSVFAGLQTNIDCVILPNYAFTRSAFSDHLKANALFPTHSILQIHNDTRICSTVVESRTPAFSRHCLAVSAAVGQRCALSQDGIEPAHQAQVSWFLMSRDGSKLNWKREQAKRAASIDLLASRPFPSDTTLPSMNFDDPAH</sequence>